<dbReference type="Gene3D" id="2.170.130.10">
    <property type="entry name" value="TonB-dependent receptor, plug domain"/>
    <property type="match status" value="1"/>
</dbReference>
<evidence type="ECO:0000256" key="3">
    <source>
        <dbReference type="ARBA" id="ARBA00022448"/>
    </source>
</evidence>
<dbReference type="RefSeq" id="WP_168056811.1">
    <property type="nucleotide sequence ID" value="NZ_JAAOZT010000012.1"/>
</dbReference>
<dbReference type="Pfam" id="PF00593">
    <property type="entry name" value="TonB_dep_Rec_b-barrel"/>
    <property type="match status" value="1"/>
</dbReference>
<dbReference type="GO" id="GO:0015344">
    <property type="term" value="F:siderophore uptake transmembrane transporter activity"/>
    <property type="evidence" value="ECO:0007669"/>
    <property type="project" value="TreeGrafter"/>
</dbReference>
<feature type="domain" description="TonB-dependent receptor-like beta-barrel" evidence="17">
    <location>
        <begin position="251"/>
        <end position="726"/>
    </location>
</feature>
<keyword evidence="20" id="KW-1185">Reference proteome</keyword>
<evidence type="ECO:0000256" key="15">
    <source>
        <dbReference type="RuleBase" id="RU003357"/>
    </source>
</evidence>
<evidence type="ECO:0000256" key="5">
    <source>
        <dbReference type="ARBA" id="ARBA00022496"/>
    </source>
</evidence>
<dbReference type="Pfam" id="PF07715">
    <property type="entry name" value="Plug"/>
    <property type="match status" value="1"/>
</dbReference>
<gene>
    <name evidence="19" type="ORF">HNR39_002897</name>
</gene>
<dbReference type="InterPro" id="IPR037066">
    <property type="entry name" value="Plug_dom_sf"/>
</dbReference>
<keyword evidence="12 19" id="KW-0675">Receptor</keyword>
<evidence type="ECO:0000256" key="7">
    <source>
        <dbReference type="ARBA" id="ARBA00022729"/>
    </source>
</evidence>
<evidence type="ECO:0000256" key="1">
    <source>
        <dbReference type="ARBA" id="ARBA00004571"/>
    </source>
</evidence>
<comment type="caution">
    <text evidence="19">The sequence shown here is derived from an EMBL/GenBank/DDBJ whole genome shotgun (WGS) entry which is preliminary data.</text>
</comment>
<reference evidence="19 20" key="1">
    <citation type="submission" date="2020-08" db="EMBL/GenBank/DDBJ databases">
        <title>Genomic Encyclopedia of Type Strains, Phase IV (KMG-IV): sequencing the most valuable type-strain genomes for metagenomic binning, comparative biology and taxonomic classification.</title>
        <authorList>
            <person name="Goeker M."/>
        </authorList>
    </citation>
    <scope>NUCLEOTIDE SEQUENCE [LARGE SCALE GENOMIC DNA]</scope>
    <source>
        <strain evidence="19 20">DSM 23240</strain>
    </source>
</reference>
<keyword evidence="6 14" id="KW-0812">Transmembrane</keyword>
<dbReference type="InterPro" id="IPR000531">
    <property type="entry name" value="Beta-barrel_TonB"/>
</dbReference>
<evidence type="ECO:0000256" key="13">
    <source>
        <dbReference type="ARBA" id="ARBA00023237"/>
    </source>
</evidence>
<dbReference type="PROSITE" id="PS52016">
    <property type="entry name" value="TONB_DEPENDENT_REC_3"/>
    <property type="match status" value="1"/>
</dbReference>
<evidence type="ECO:0000256" key="8">
    <source>
        <dbReference type="ARBA" id="ARBA00023004"/>
    </source>
</evidence>
<evidence type="ECO:0000256" key="2">
    <source>
        <dbReference type="ARBA" id="ARBA00009810"/>
    </source>
</evidence>
<evidence type="ECO:0000256" key="11">
    <source>
        <dbReference type="ARBA" id="ARBA00023136"/>
    </source>
</evidence>
<dbReference type="EMBL" id="JACHHQ010000006">
    <property type="protein sequence ID" value="MBB5201048.1"/>
    <property type="molecule type" value="Genomic_DNA"/>
</dbReference>
<dbReference type="SUPFAM" id="SSF56935">
    <property type="entry name" value="Porins"/>
    <property type="match status" value="1"/>
</dbReference>
<evidence type="ECO:0000256" key="16">
    <source>
        <dbReference type="SAM" id="SignalP"/>
    </source>
</evidence>
<dbReference type="CDD" id="cd01347">
    <property type="entry name" value="ligand_gated_channel"/>
    <property type="match status" value="1"/>
</dbReference>
<dbReference type="PANTHER" id="PTHR32552">
    <property type="entry name" value="FERRICHROME IRON RECEPTOR-RELATED"/>
    <property type="match status" value="1"/>
</dbReference>
<keyword evidence="10 15" id="KW-0798">TonB box</keyword>
<keyword evidence="8" id="KW-0408">Iron</keyword>
<keyword evidence="7 16" id="KW-0732">Signal</keyword>
<dbReference type="InterPro" id="IPR036942">
    <property type="entry name" value="Beta-barrel_TonB_sf"/>
</dbReference>
<evidence type="ECO:0000259" key="18">
    <source>
        <dbReference type="Pfam" id="PF07715"/>
    </source>
</evidence>
<feature type="chain" id="PRO_5032690839" evidence="16">
    <location>
        <begin position="43"/>
        <end position="771"/>
    </location>
</feature>
<feature type="domain" description="TonB-dependent receptor plug" evidence="18">
    <location>
        <begin position="66"/>
        <end position="165"/>
    </location>
</feature>
<evidence type="ECO:0000256" key="6">
    <source>
        <dbReference type="ARBA" id="ARBA00022692"/>
    </source>
</evidence>
<evidence type="ECO:0000313" key="20">
    <source>
        <dbReference type="Proteomes" id="UP000571084"/>
    </source>
</evidence>
<dbReference type="Proteomes" id="UP000571084">
    <property type="component" value="Unassembled WGS sequence"/>
</dbReference>
<comment type="similarity">
    <text evidence="2 14 15">Belongs to the TonB-dependent receptor family.</text>
</comment>
<keyword evidence="13 14" id="KW-0998">Cell outer membrane</keyword>
<evidence type="ECO:0000313" key="19">
    <source>
        <dbReference type="EMBL" id="MBB5201048.1"/>
    </source>
</evidence>
<dbReference type="GO" id="GO:0009279">
    <property type="term" value="C:cell outer membrane"/>
    <property type="evidence" value="ECO:0007669"/>
    <property type="project" value="UniProtKB-SubCell"/>
</dbReference>
<dbReference type="AlphaFoldDB" id="A0A840RVC9"/>
<evidence type="ECO:0000256" key="14">
    <source>
        <dbReference type="PROSITE-ProRule" id="PRU01360"/>
    </source>
</evidence>
<keyword evidence="5" id="KW-0410">Iron transport</keyword>
<evidence type="ECO:0000256" key="10">
    <source>
        <dbReference type="ARBA" id="ARBA00023077"/>
    </source>
</evidence>
<proteinExistence type="inferred from homology"/>
<keyword evidence="4 14" id="KW-1134">Transmembrane beta strand</keyword>
<protein>
    <submittedName>
        <fullName evidence="19">Iron complex outermembrane receptor protein</fullName>
    </submittedName>
</protein>
<organism evidence="19 20">
    <name type="scientific">Glaciimonas immobilis</name>
    <dbReference type="NCBI Taxonomy" id="728004"/>
    <lineage>
        <taxon>Bacteria</taxon>
        <taxon>Pseudomonadati</taxon>
        <taxon>Pseudomonadota</taxon>
        <taxon>Betaproteobacteria</taxon>
        <taxon>Burkholderiales</taxon>
        <taxon>Oxalobacteraceae</taxon>
        <taxon>Glaciimonas</taxon>
    </lineage>
</organism>
<keyword evidence="3 14" id="KW-0813">Transport</keyword>
<keyword evidence="9" id="KW-0406">Ion transport</keyword>
<evidence type="ECO:0000256" key="12">
    <source>
        <dbReference type="ARBA" id="ARBA00023170"/>
    </source>
</evidence>
<comment type="subcellular location">
    <subcellularLocation>
        <location evidence="1 14">Cell outer membrane</location>
        <topology evidence="1 14">Multi-pass membrane protein</topology>
    </subcellularLocation>
</comment>
<dbReference type="InterPro" id="IPR012910">
    <property type="entry name" value="Plug_dom"/>
</dbReference>
<dbReference type="PANTHER" id="PTHR32552:SF89">
    <property type="entry name" value="CATECHOLATE SIDEROPHORE RECEPTOR FIU"/>
    <property type="match status" value="1"/>
</dbReference>
<name>A0A840RVC9_9BURK</name>
<dbReference type="Gene3D" id="2.40.170.20">
    <property type="entry name" value="TonB-dependent receptor, beta-barrel domain"/>
    <property type="match status" value="1"/>
</dbReference>
<accession>A0A840RVC9</accession>
<keyword evidence="11 14" id="KW-0472">Membrane</keyword>
<evidence type="ECO:0000256" key="4">
    <source>
        <dbReference type="ARBA" id="ARBA00022452"/>
    </source>
</evidence>
<evidence type="ECO:0000259" key="17">
    <source>
        <dbReference type="Pfam" id="PF00593"/>
    </source>
</evidence>
<sequence length="771" mass="84169">MNNKGLSESNGKHSSPKKLQYRPLYLAMIVAGLAGCTTMAFAADGVNLGNIDVQSDVRSGGLMVDEEAPKSRSTITGEALKQRPATNNAVQLLSSVPGVHVTSSDAAGLADANFTMRGFNSDQIGFTVDGAPVNDSGNFAIYPTELGDIENLQQIFVTQGSTDTDAPHIGASGGNIGLVTMLPTREFGAYIEQIVGNNRLNKEFVRINTGEHDVGIGKMRTWFSASHTGENKWREPGSLRTNRFEMKSVLDINPDNSLDFTFKYNHQDNDQFSSLTKAQYQAGNALYTNSLLGSNGKVNTNYYQFHQNPFENYLAVLNGKFKLADNLQLIINPYFWYGNGGGSSGQIGFPAGALTTQTLPSGSRTDAFYKISNTVTYRPGITTILKTSLGANDLSLGYWMERSRQMQTGPFIPIDQSGSPSDSWGQSNGLMDKNGNIVQASGRNRYTTTISQKLFLQDSVIFNDQFSVLAGVAYDHVRRSGDDYGTLANTKGQDVKASKDYQEFLPSIGLKYQMDQRNSTFYNLTHTFRAPQNYTLYDFTVLPNGNVTRKADQMPETSWSQELGWRYTAERAAFGATLFYISFSNRMAQVVDTDGTSFNFNVGNVVNKGFELEASYALSKTLNVHSAYSFTSAIQQDNFVTNGVSLPTQGKQFTNTPRQMLSASLGYDDKRFFSTLTGKYTSSVYGDMTNNERIGGFTLFDVSAGYRFEKIGFMKGATITLSGLNLFNKQYLAAVNSVATNAIAYGKVAAGVPNYVVGGARAATITLAGSF</sequence>
<dbReference type="InterPro" id="IPR039426">
    <property type="entry name" value="TonB-dep_rcpt-like"/>
</dbReference>
<evidence type="ECO:0000256" key="9">
    <source>
        <dbReference type="ARBA" id="ARBA00023065"/>
    </source>
</evidence>
<feature type="signal peptide" evidence="16">
    <location>
        <begin position="1"/>
        <end position="42"/>
    </location>
</feature>